<dbReference type="EMBL" id="JAWDGP010003173">
    <property type="protein sequence ID" value="KAK3776817.1"/>
    <property type="molecule type" value="Genomic_DNA"/>
</dbReference>
<gene>
    <name evidence="1" type="ORF">RRG08_024594</name>
</gene>
<proteinExistence type="predicted"/>
<evidence type="ECO:0000313" key="1">
    <source>
        <dbReference type="EMBL" id="KAK3776817.1"/>
    </source>
</evidence>
<organism evidence="1 2">
    <name type="scientific">Elysia crispata</name>
    <name type="common">lettuce slug</name>
    <dbReference type="NCBI Taxonomy" id="231223"/>
    <lineage>
        <taxon>Eukaryota</taxon>
        <taxon>Metazoa</taxon>
        <taxon>Spiralia</taxon>
        <taxon>Lophotrochozoa</taxon>
        <taxon>Mollusca</taxon>
        <taxon>Gastropoda</taxon>
        <taxon>Heterobranchia</taxon>
        <taxon>Euthyneura</taxon>
        <taxon>Panpulmonata</taxon>
        <taxon>Sacoglossa</taxon>
        <taxon>Placobranchoidea</taxon>
        <taxon>Plakobranchidae</taxon>
        <taxon>Elysia</taxon>
    </lineage>
</organism>
<dbReference type="AlphaFoldDB" id="A0AAE0ZY85"/>
<keyword evidence="2" id="KW-1185">Reference proteome</keyword>
<accession>A0AAE0ZY85</accession>
<evidence type="ECO:0000313" key="2">
    <source>
        <dbReference type="Proteomes" id="UP001283361"/>
    </source>
</evidence>
<reference evidence="1" key="1">
    <citation type="journal article" date="2023" name="G3 (Bethesda)">
        <title>A reference genome for the long-term kleptoplast-retaining sea slug Elysia crispata morphotype clarki.</title>
        <authorList>
            <person name="Eastman K.E."/>
            <person name="Pendleton A.L."/>
            <person name="Shaikh M.A."/>
            <person name="Suttiyut T."/>
            <person name="Ogas R."/>
            <person name="Tomko P."/>
            <person name="Gavelis G."/>
            <person name="Widhalm J.R."/>
            <person name="Wisecaver J.H."/>
        </authorList>
    </citation>
    <scope>NUCLEOTIDE SEQUENCE</scope>
    <source>
        <strain evidence="1">ECLA1</strain>
    </source>
</reference>
<dbReference type="Proteomes" id="UP001283361">
    <property type="component" value="Unassembled WGS sequence"/>
</dbReference>
<sequence length="189" mass="20803">MGIWNVYVRSEEDNPRDKSENIVTGLPVQPVGMTLGLGRKQLAAMGAVTAFTTAVTAAVRLTRCWVSLTLSDYIAVAVKKPTKDTDLLLDCKSWLGPNRIAFPGADERCRAIFFPRFLEAWGRLSAGLQSPVQAIALNLSKYVRLGHKVHPNSVARIFFRIPILLNKQQPTESSGDILSLIKSLKLATQ</sequence>
<comment type="caution">
    <text evidence="1">The sequence shown here is derived from an EMBL/GenBank/DDBJ whole genome shotgun (WGS) entry which is preliminary data.</text>
</comment>
<protein>
    <submittedName>
        <fullName evidence="1">Uncharacterized protein</fullName>
    </submittedName>
</protein>
<name>A0AAE0ZY85_9GAST</name>